<organism evidence="1 2">
    <name type="scientific">Reticulibacter mediterranei</name>
    <dbReference type="NCBI Taxonomy" id="2778369"/>
    <lineage>
        <taxon>Bacteria</taxon>
        <taxon>Bacillati</taxon>
        <taxon>Chloroflexota</taxon>
        <taxon>Ktedonobacteria</taxon>
        <taxon>Ktedonobacterales</taxon>
        <taxon>Reticulibacteraceae</taxon>
        <taxon>Reticulibacter</taxon>
    </lineage>
</organism>
<proteinExistence type="predicted"/>
<evidence type="ECO:0000313" key="2">
    <source>
        <dbReference type="Proteomes" id="UP000597444"/>
    </source>
</evidence>
<dbReference type="Proteomes" id="UP000597444">
    <property type="component" value="Unassembled WGS sequence"/>
</dbReference>
<reference evidence="1" key="1">
    <citation type="submission" date="2020-10" db="EMBL/GenBank/DDBJ databases">
        <title>Taxonomic study of unclassified bacteria belonging to the class Ktedonobacteria.</title>
        <authorList>
            <person name="Yabe S."/>
            <person name="Wang C.M."/>
            <person name="Zheng Y."/>
            <person name="Sakai Y."/>
            <person name="Cavaletti L."/>
            <person name="Monciardini P."/>
            <person name="Donadio S."/>
        </authorList>
    </citation>
    <scope>NUCLEOTIDE SEQUENCE</scope>
    <source>
        <strain evidence="1">ID150040</strain>
    </source>
</reference>
<dbReference type="RefSeq" id="WP_220204493.1">
    <property type="nucleotide sequence ID" value="NZ_BNJK01000001.1"/>
</dbReference>
<evidence type="ECO:0000313" key="1">
    <source>
        <dbReference type="EMBL" id="GHO93721.1"/>
    </source>
</evidence>
<gene>
    <name evidence="1" type="ORF">KSF_037690</name>
</gene>
<name>A0A8J3INQ4_9CHLR</name>
<sequence length="153" mass="16966">MLTLEVHTKNIGSIKAEGPECLTLNLLEERLTVAELIQRAVEEGVREEVAKRMQKMAGSLGIFSPKEAKQRGYLTEEEIAAQQQQGKIHSPDQFNSIATADAKAQVKKALRAFQVGTYIVLIDNKRVKTLDEEITFSPTTSIQFLRLTPLIGG</sequence>
<protein>
    <submittedName>
        <fullName evidence="1">Uncharacterized protein</fullName>
    </submittedName>
</protein>
<keyword evidence="2" id="KW-1185">Reference proteome</keyword>
<accession>A0A8J3INQ4</accession>
<comment type="caution">
    <text evidence="1">The sequence shown here is derived from an EMBL/GenBank/DDBJ whole genome shotgun (WGS) entry which is preliminary data.</text>
</comment>
<dbReference type="EMBL" id="BNJK01000001">
    <property type="protein sequence ID" value="GHO93721.1"/>
    <property type="molecule type" value="Genomic_DNA"/>
</dbReference>
<dbReference type="AlphaFoldDB" id="A0A8J3INQ4"/>